<gene>
    <name evidence="1" type="ORF">PEDI_30150</name>
</gene>
<evidence type="ECO:0000313" key="1">
    <source>
        <dbReference type="EMBL" id="GJM62463.1"/>
    </source>
</evidence>
<dbReference type="SUPFAM" id="SSF111331">
    <property type="entry name" value="NAD kinase/diacylglycerol kinase-like"/>
    <property type="match status" value="1"/>
</dbReference>
<dbReference type="EMBL" id="BQKE01000002">
    <property type="protein sequence ID" value="GJM62463.1"/>
    <property type="molecule type" value="Genomic_DNA"/>
</dbReference>
<name>A0AAN4W0P1_9BACT</name>
<dbReference type="GO" id="GO:0003951">
    <property type="term" value="F:NAD+ kinase activity"/>
    <property type="evidence" value="ECO:0007669"/>
    <property type="project" value="InterPro"/>
</dbReference>
<protein>
    <recommendedName>
        <fullName evidence="3">NAD(+) kinase</fullName>
    </recommendedName>
</protein>
<proteinExistence type="predicted"/>
<dbReference type="InterPro" id="IPR017437">
    <property type="entry name" value="ATP-NAD_kinase_PpnK-typ_C"/>
</dbReference>
<dbReference type="InterPro" id="IPR017438">
    <property type="entry name" value="ATP-NAD_kinase_N"/>
</dbReference>
<evidence type="ECO:0008006" key="3">
    <source>
        <dbReference type="Google" id="ProtNLM"/>
    </source>
</evidence>
<reference evidence="1 2" key="1">
    <citation type="submission" date="2021-12" db="EMBL/GenBank/DDBJ databases">
        <title>Genome sequencing of bacteria with rrn-lacking chromosome and rrn-plasmid.</title>
        <authorList>
            <person name="Anda M."/>
            <person name="Iwasaki W."/>
        </authorList>
    </citation>
    <scope>NUCLEOTIDE SEQUENCE [LARGE SCALE GENOMIC DNA]</scope>
    <source>
        <strain evidence="1 2">NBRC 15940</strain>
    </source>
</reference>
<sequence>MRPIILTDDVELEITVESRSENYMLTIDSTSNVLNTATKVWIKKADYNVKVIQRASFDFFETLRKKLLWGEDIRTYNQ</sequence>
<dbReference type="RefSeq" id="WP_338237751.1">
    <property type="nucleotide sequence ID" value="NZ_BQKE01000002.1"/>
</dbReference>
<dbReference type="AlphaFoldDB" id="A0AAN4W0P1"/>
<evidence type="ECO:0000313" key="2">
    <source>
        <dbReference type="Proteomes" id="UP001310022"/>
    </source>
</evidence>
<keyword evidence="2" id="KW-1185">Reference proteome</keyword>
<dbReference type="InterPro" id="IPR016064">
    <property type="entry name" value="NAD/diacylglycerol_kinase_sf"/>
</dbReference>
<organism evidence="1 2">
    <name type="scientific">Persicobacter diffluens</name>
    <dbReference type="NCBI Taxonomy" id="981"/>
    <lineage>
        <taxon>Bacteria</taxon>
        <taxon>Pseudomonadati</taxon>
        <taxon>Bacteroidota</taxon>
        <taxon>Cytophagia</taxon>
        <taxon>Cytophagales</taxon>
        <taxon>Persicobacteraceae</taxon>
        <taxon>Persicobacter</taxon>
    </lineage>
</organism>
<accession>A0AAN4W0P1</accession>
<dbReference type="Gene3D" id="2.60.200.30">
    <property type="entry name" value="Probable inorganic polyphosphate/atp-NAD kinase, domain 2"/>
    <property type="match status" value="1"/>
</dbReference>
<dbReference type="GO" id="GO:0019674">
    <property type="term" value="P:NAD+ metabolic process"/>
    <property type="evidence" value="ECO:0007669"/>
    <property type="project" value="InterPro"/>
</dbReference>
<comment type="caution">
    <text evidence="1">The sequence shown here is derived from an EMBL/GenBank/DDBJ whole genome shotgun (WGS) entry which is preliminary data.</text>
</comment>
<dbReference type="Gene3D" id="3.40.50.10330">
    <property type="entry name" value="Probable inorganic polyphosphate/atp-NAD kinase, domain 1"/>
    <property type="match status" value="1"/>
</dbReference>
<dbReference type="Proteomes" id="UP001310022">
    <property type="component" value="Unassembled WGS sequence"/>
</dbReference>